<dbReference type="EMBL" id="CAJNNW010005681">
    <property type="protein sequence ID" value="CAE8647625.1"/>
    <property type="molecule type" value="Genomic_DNA"/>
</dbReference>
<protein>
    <submittedName>
        <fullName evidence="2">Uncharacterized protein</fullName>
    </submittedName>
</protein>
<proteinExistence type="predicted"/>
<feature type="region of interest" description="Disordered" evidence="1">
    <location>
        <begin position="1"/>
        <end position="65"/>
    </location>
</feature>
<feature type="region of interest" description="Disordered" evidence="1">
    <location>
        <begin position="158"/>
        <end position="178"/>
    </location>
</feature>
<organism evidence="2 3">
    <name type="scientific">Polarella glacialis</name>
    <name type="common">Dinoflagellate</name>
    <dbReference type="NCBI Taxonomy" id="89957"/>
    <lineage>
        <taxon>Eukaryota</taxon>
        <taxon>Sar</taxon>
        <taxon>Alveolata</taxon>
        <taxon>Dinophyceae</taxon>
        <taxon>Suessiales</taxon>
        <taxon>Suessiaceae</taxon>
        <taxon>Polarella</taxon>
    </lineage>
</organism>
<feature type="region of interest" description="Disordered" evidence="1">
    <location>
        <begin position="355"/>
        <end position="388"/>
    </location>
</feature>
<dbReference type="AlphaFoldDB" id="A0A813IBJ5"/>
<gene>
    <name evidence="2" type="ORF">PGLA2088_LOCUS5843</name>
</gene>
<reference evidence="2" key="1">
    <citation type="submission" date="2021-02" db="EMBL/GenBank/DDBJ databases">
        <authorList>
            <person name="Dougan E. K."/>
            <person name="Rhodes N."/>
            <person name="Thang M."/>
            <person name="Chan C."/>
        </authorList>
    </citation>
    <scope>NUCLEOTIDE SEQUENCE</scope>
</reference>
<sequence length="388" mass="42081">MQTAGQKQAEDRVVADAQASPSKGPHQGFLQMCLGSVDSELGDISDTGSDFDEVEEPGKTDSGAHQVFAMAMDDSDDEYCSEAGSDDDLDDAYNFDPDKVADLLKNGCSQAEISEKLQEAMAKSLERRLEETWVPSARDQLSLDNPYGYAVENTRPTCEDDLAGRMTPPREPSPERSAVVDSADVATRFAQAQAAAAARNGRGRRSSAVRRDAIQTAMAEAATRHRRSIVAKASATVGADAEESAVSKIQEAMQSAQKRHRQSICKAAEALECAGMADHPEVADKLGMVQKAMEDARRRHRRSIAEAVCFVEQTPHLSAAATVFVPKTGAELSVQERIQQAVAAAHQRARGEACLPGQGWANKNNKNDNDKNNKNKNNNYKQMIMKQV</sequence>
<evidence type="ECO:0000313" key="2">
    <source>
        <dbReference type="EMBL" id="CAE8647625.1"/>
    </source>
</evidence>
<comment type="caution">
    <text evidence="2">The sequence shown here is derived from an EMBL/GenBank/DDBJ whole genome shotgun (WGS) entry which is preliminary data.</text>
</comment>
<evidence type="ECO:0000256" key="1">
    <source>
        <dbReference type="SAM" id="MobiDB-lite"/>
    </source>
</evidence>
<dbReference type="Proteomes" id="UP000626109">
    <property type="component" value="Unassembled WGS sequence"/>
</dbReference>
<accession>A0A813IBJ5</accession>
<name>A0A813IBJ5_POLGL</name>
<evidence type="ECO:0000313" key="3">
    <source>
        <dbReference type="Proteomes" id="UP000626109"/>
    </source>
</evidence>